<keyword evidence="2" id="KW-1185">Reference proteome</keyword>
<evidence type="ECO:0000313" key="1">
    <source>
        <dbReference type="EMBL" id="KAG9442931.1"/>
    </source>
</evidence>
<sequence length="267" mass="29762">MNHEGLQQQAHIISLVSPNYPQEDCLKLHERKGVWCSKGPHSLMSALKRPNSPIWWVIALSKKWGCGVCSILLWVGSGEEGGVGLMIGVSFCCRTDGSHHQLPFNTQERWLAPCRSYRLPVIESVSQDLQGEEGDIQTPRLTEKYKGRVMSNPVQKDVKTPLCASPPFRWRCRPASVIVDDALLKSIIGRKRNSNCSGCGNSRKVMLGRAKCVTVERSPQLGKLSSDLYNMTQLCFGKKDQIRNALPWSPLPSNVHADQHSSEAQKC</sequence>
<evidence type="ECO:0000313" key="2">
    <source>
        <dbReference type="Proteomes" id="UP000825729"/>
    </source>
</evidence>
<dbReference type="AlphaFoldDB" id="A0AAV7E506"/>
<accession>A0AAV7E506</accession>
<dbReference type="Proteomes" id="UP000825729">
    <property type="component" value="Unassembled WGS sequence"/>
</dbReference>
<comment type="caution">
    <text evidence="1">The sequence shown here is derived from an EMBL/GenBank/DDBJ whole genome shotgun (WGS) entry which is preliminary data.</text>
</comment>
<proteinExistence type="predicted"/>
<reference evidence="1 2" key="1">
    <citation type="submission" date="2021-07" db="EMBL/GenBank/DDBJ databases">
        <title>The Aristolochia fimbriata genome: insights into angiosperm evolution, floral development and chemical biosynthesis.</title>
        <authorList>
            <person name="Jiao Y."/>
        </authorList>
    </citation>
    <scope>NUCLEOTIDE SEQUENCE [LARGE SCALE GENOMIC DNA]</scope>
    <source>
        <strain evidence="1">IBCAS-2021</strain>
        <tissue evidence="1">Leaf</tissue>
    </source>
</reference>
<protein>
    <submittedName>
        <fullName evidence="1">Uncharacterized protein</fullName>
    </submittedName>
</protein>
<name>A0AAV7E506_ARIFI</name>
<gene>
    <name evidence="1" type="ORF">H6P81_018785</name>
</gene>
<organism evidence="1 2">
    <name type="scientific">Aristolochia fimbriata</name>
    <name type="common">White veined hardy Dutchman's pipe vine</name>
    <dbReference type="NCBI Taxonomy" id="158543"/>
    <lineage>
        <taxon>Eukaryota</taxon>
        <taxon>Viridiplantae</taxon>
        <taxon>Streptophyta</taxon>
        <taxon>Embryophyta</taxon>
        <taxon>Tracheophyta</taxon>
        <taxon>Spermatophyta</taxon>
        <taxon>Magnoliopsida</taxon>
        <taxon>Magnoliidae</taxon>
        <taxon>Piperales</taxon>
        <taxon>Aristolochiaceae</taxon>
        <taxon>Aristolochia</taxon>
    </lineage>
</organism>
<dbReference type="EMBL" id="JAINDJ010000007">
    <property type="protein sequence ID" value="KAG9442931.1"/>
    <property type="molecule type" value="Genomic_DNA"/>
</dbReference>